<feature type="transmembrane region" description="Helical" evidence="7">
    <location>
        <begin position="92"/>
        <end position="114"/>
    </location>
</feature>
<evidence type="ECO:0000256" key="4">
    <source>
        <dbReference type="ARBA" id="ARBA00022692"/>
    </source>
</evidence>
<sequence length="299" mass="32808">MFSELPASFLQMSAIFLSIVIEALPFVLLGSIISGFIEVYLTPEKVVAALPKNRFLNILIGSFAGLIFPSCECGIVPIIHRFLKKKVPTYTAIPFLVTAPVINPIVLFATFSAFGNSWLFALTRALGSFILAQALGLLLGFVWTEDILVSHKNLPLHGHKHTDPKQGRLFQSWVHAIDEFFDSGCYLILGALFASCVQVYVPTRILTSISSNPLVAILILMLLSFLLSLCSEADAFIGSSLLGTFGMAPVMAFLVIGPVLDIKNLLMMTRVFKKSFIRNFILITAVLVFLFAASLEVFL</sequence>
<comment type="similarity">
    <text evidence="2">Belongs to the UPF0718 family.</text>
</comment>
<protein>
    <submittedName>
        <fullName evidence="8">Permease</fullName>
    </submittedName>
</protein>
<organism evidence="8 9">
    <name type="scientific">Streptococcus danieliae</name>
    <dbReference type="NCBI Taxonomy" id="747656"/>
    <lineage>
        <taxon>Bacteria</taxon>
        <taxon>Bacillati</taxon>
        <taxon>Bacillota</taxon>
        <taxon>Bacilli</taxon>
        <taxon>Lactobacillales</taxon>
        <taxon>Streptococcaceae</taxon>
        <taxon>Streptococcus</taxon>
    </lineage>
</organism>
<dbReference type="PANTHER" id="PTHR34184">
    <property type="entry name" value="UPF0718 PROTEIN YCGR"/>
    <property type="match status" value="1"/>
</dbReference>
<dbReference type="InterPro" id="IPR052923">
    <property type="entry name" value="UPF0718"/>
</dbReference>
<dbReference type="InterPro" id="IPR005524">
    <property type="entry name" value="DUF318"/>
</dbReference>
<gene>
    <name evidence="8" type="ORF">E5983_04035</name>
</gene>
<proteinExistence type="inferred from homology"/>
<dbReference type="EMBL" id="WSRS01000026">
    <property type="protein sequence ID" value="MVX58816.1"/>
    <property type="molecule type" value="Genomic_DNA"/>
</dbReference>
<reference evidence="8 9" key="1">
    <citation type="submission" date="2019-12" db="EMBL/GenBank/DDBJ databases">
        <title>Microbes associate with the intestines of laboratory mice.</title>
        <authorList>
            <person name="Navarre W."/>
            <person name="Wong E."/>
        </authorList>
    </citation>
    <scope>NUCLEOTIDE SEQUENCE [LARGE SCALE GENOMIC DNA]</scope>
    <source>
        <strain evidence="8 9">NM51_B2-22</strain>
    </source>
</reference>
<name>A0A7X3G7Y9_9STRE</name>
<feature type="transmembrane region" description="Helical" evidence="7">
    <location>
        <begin position="126"/>
        <end position="144"/>
    </location>
</feature>
<dbReference type="Proteomes" id="UP000461595">
    <property type="component" value="Unassembled WGS sequence"/>
</dbReference>
<evidence type="ECO:0000313" key="8">
    <source>
        <dbReference type="EMBL" id="MVX58816.1"/>
    </source>
</evidence>
<evidence type="ECO:0000256" key="3">
    <source>
        <dbReference type="ARBA" id="ARBA00022475"/>
    </source>
</evidence>
<feature type="transmembrane region" description="Helical" evidence="7">
    <location>
        <begin position="58"/>
        <end position="80"/>
    </location>
</feature>
<feature type="transmembrane region" description="Helical" evidence="7">
    <location>
        <begin position="235"/>
        <end position="256"/>
    </location>
</feature>
<accession>A0A7X3G7Y9</accession>
<comment type="subcellular location">
    <subcellularLocation>
        <location evidence="1">Cell membrane</location>
        <topology evidence="1">Multi-pass membrane protein</topology>
    </subcellularLocation>
</comment>
<dbReference type="AlphaFoldDB" id="A0A7X3G7Y9"/>
<dbReference type="OrthoDB" id="9810876at2"/>
<feature type="transmembrane region" description="Helical" evidence="7">
    <location>
        <begin position="180"/>
        <end position="201"/>
    </location>
</feature>
<dbReference type="RefSeq" id="WP_160332627.1">
    <property type="nucleotide sequence ID" value="NZ_WSRS01000026.1"/>
</dbReference>
<dbReference type="GO" id="GO:0005886">
    <property type="term" value="C:plasma membrane"/>
    <property type="evidence" value="ECO:0007669"/>
    <property type="project" value="UniProtKB-SubCell"/>
</dbReference>
<dbReference type="PANTHER" id="PTHR34184:SF4">
    <property type="entry name" value="UPF0718 PROTEIN YCGR"/>
    <property type="match status" value="1"/>
</dbReference>
<keyword evidence="6 7" id="KW-0472">Membrane</keyword>
<evidence type="ECO:0000256" key="7">
    <source>
        <dbReference type="SAM" id="Phobius"/>
    </source>
</evidence>
<keyword evidence="3" id="KW-1003">Cell membrane</keyword>
<evidence type="ECO:0000256" key="1">
    <source>
        <dbReference type="ARBA" id="ARBA00004651"/>
    </source>
</evidence>
<evidence type="ECO:0000313" key="9">
    <source>
        <dbReference type="Proteomes" id="UP000461595"/>
    </source>
</evidence>
<keyword evidence="4 7" id="KW-0812">Transmembrane</keyword>
<evidence type="ECO:0000256" key="6">
    <source>
        <dbReference type="ARBA" id="ARBA00023136"/>
    </source>
</evidence>
<feature type="transmembrane region" description="Helical" evidence="7">
    <location>
        <begin position="12"/>
        <end position="37"/>
    </location>
</feature>
<feature type="transmembrane region" description="Helical" evidence="7">
    <location>
        <begin position="213"/>
        <end position="229"/>
    </location>
</feature>
<comment type="caution">
    <text evidence="8">The sequence shown here is derived from an EMBL/GenBank/DDBJ whole genome shotgun (WGS) entry which is preliminary data.</text>
</comment>
<evidence type="ECO:0000256" key="2">
    <source>
        <dbReference type="ARBA" id="ARBA00006386"/>
    </source>
</evidence>
<dbReference type="Pfam" id="PF03773">
    <property type="entry name" value="ArsP_1"/>
    <property type="match status" value="1"/>
</dbReference>
<feature type="transmembrane region" description="Helical" evidence="7">
    <location>
        <begin position="276"/>
        <end position="295"/>
    </location>
</feature>
<evidence type="ECO:0000256" key="5">
    <source>
        <dbReference type="ARBA" id="ARBA00022989"/>
    </source>
</evidence>
<keyword evidence="5 7" id="KW-1133">Transmembrane helix</keyword>